<organism evidence="1">
    <name type="scientific">marine sediment metagenome</name>
    <dbReference type="NCBI Taxonomy" id="412755"/>
    <lineage>
        <taxon>unclassified sequences</taxon>
        <taxon>metagenomes</taxon>
        <taxon>ecological metagenomes</taxon>
    </lineage>
</organism>
<dbReference type="EMBL" id="LAZR01000483">
    <property type="protein sequence ID" value="KKN67135.1"/>
    <property type="molecule type" value="Genomic_DNA"/>
</dbReference>
<reference evidence="1" key="1">
    <citation type="journal article" date="2015" name="Nature">
        <title>Complex archaea that bridge the gap between prokaryotes and eukaryotes.</title>
        <authorList>
            <person name="Spang A."/>
            <person name="Saw J.H."/>
            <person name="Jorgensen S.L."/>
            <person name="Zaremba-Niedzwiedzka K."/>
            <person name="Martijn J."/>
            <person name="Lind A.E."/>
            <person name="van Eijk R."/>
            <person name="Schleper C."/>
            <person name="Guy L."/>
            <person name="Ettema T.J."/>
        </authorList>
    </citation>
    <scope>NUCLEOTIDE SEQUENCE</scope>
</reference>
<gene>
    <name evidence="1" type="ORF">LCGC14_0464820</name>
</gene>
<name>A0A0F9SE38_9ZZZZ</name>
<proteinExistence type="predicted"/>
<sequence>MDKEMWRGKNQLISDIVARLMPDLPIHDMRHRENLKKEWRILEERIEEYYIPRQKVVEEGSKLVKGTYKTKQYYDTHPSEPILELLKRLGISEKELEKRV</sequence>
<evidence type="ECO:0000313" key="1">
    <source>
        <dbReference type="EMBL" id="KKN67135.1"/>
    </source>
</evidence>
<dbReference type="AlphaFoldDB" id="A0A0F9SE38"/>
<protein>
    <submittedName>
        <fullName evidence="1">Uncharacterized protein</fullName>
    </submittedName>
</protein>
<comment type="caution">
    <text evidence="1">The sequence shown here is derived from an EMBL/GenBank/DDBJ whole genome shotgun (WGS) entry which is preliminary data.</text>
</comment>
<accession>A0A0F9SE38</accession>